<dbReference type="Gene3D" id="1.50.10.100">
    <property type="entry name" value="Chondroitin AC/alginate lyase"/>
    <property type="match status" value="1"/>
</dbReference>
<proteinExistence type="predicted"/>
<dbReference type="GO" id="GO:0030313">
    <property type="term" value="C:cell envelope"/>
    <property type="evidence" value="ECO:0007669"/>
    <property type="project" value="UniProtKB-SubCell"/>
</dbReference>
<evidence type="ECO:0000256" key="1">
    <source>
        <dbReference type="ARBA" id="ARBA00004196"/>
    </source>
</evidence>
<dbReference type="RefSeq" id="WP_126422239.1">
    <property type="nucleotide sequence ID" value="NZ_AP018827.1"/>
</dbReference>
<dbReference type="InterPro" id="IPR012480">
    <property type="entry name" value="Hepar_II_III_C"/>
</dbReference>
<evidence type="ECO:0000313" key="3">
    <source>
        <dbReference type="EMBL" id="BBF81270.1"/>
    </source>
</evidence>
<gene>
    <name evidence="3" type="ORF">EM6_1867</name>
</gene>
<organism evidence="3 4">
    <name type="scientific">Asticcacaulis excentricus</name>
    <dbReference type="NCBI Taxonomy" id="78587"/>
    <lineage>
        <taxon>Bacteria</taxon>
        <taxon>Pseudomonadati</taxon>
        <taxon>Pseudomonadota</taxon>
        <taxon>Alphaproteobacteria</taxon>
        <taxon>Caulobacterales</taxon>
        <taxon>Caulobacteraceae</taxon>
        <taxon>Asticcacaulis</taxon>
    </lineage>
</organism>
<evidence type="ECO:0000313" key="4">
    <source>
        <dbReference type="Proteomes" id="UP000278756"/>
    </source>
</evidence>
<dbReference type="AlphaFoldDB" id="A0A3G9G1U4"/>
<evidence type="ECO:0000259" key="2">
    <source>
        <dbReference type="Pfam" id="PF07940"/>
    </source>
</evidence>
<dbReference type="Proteomes" id="UP000278756">
    <property type="component" value="Chromosome 1"/>
</dbReference>
<dbReference type="Gene3D" id="2.70.98.70">
    <property type="match status" value="1"/>
</dbReference>
<sequence length="577" mass="64935">MQVYEQPIAIAGHAAVRTPWGKVVRAWARRQAAAEIFGMPGYRLSLRGPAIEGFIAAPHEIRPPNPHLGKAMMSGRYSLGGARMSVQGTGDPWNRPSPTRAFAIELHRFCWLRHLFTQGEDGVKEGLRLFLLWDKTFRKWTPFAWDQGVLARRLINLSVFARRLSAYASEAEAHCLAQSMAEQARHLWRLPRNLAWYAQKATALVLVGCVLSGRAGDNLRRKGLHILPKALKRTILPDGSHASRSVQAGLELLYDLLLIEDGLNQRGLAIPEYLETAIERLSRFVRTLSHPDGSLCAFQGSESLLAEQVAPALLHEERRPLAPTSLPVSLEHGRYQRLIGRSLTVFVDTGEPRFGPLGYAACDHPMNFEVSGGRDKLFVTPGWAPGHSDHHEFRIINAANTLTLGDLPILSPITGRFGELLHFGLEGLRYRIRSRRIESEDAGSLIEMEHEGWRPVFGLKHERRLYVDPQRDELRGEEKLIPVEPKKDLPEQAPYALRFVLHPEVQASLARDKRSILLRGPGGRGWWLRHDAREVSIEESSVFERGQPRKSTTLLLRGTVRLATPLRIRWKLSPAEA</sequence>
<dbReference type="GO" id="GO:0016829">
    <property type="term" value="F:lyase activity"/>
    <property type="evidence" value="ECO:0007669"/>
    <property type="project" value="InterPro"/>
</dbReference>
<dbReference type="InterPro" id="IPR008929">
    <property type="entry name" value="Chondroitin_lyas"/>
</dbReference>
<protein>
    <submittedName>
        <fullName evidence="3">Heparinase II/III-like protein</fullName>
    </submittedName>
</protein>
<reference evidence="4" key="2">
    <citation type="journal article" date="2017" name="Plant Physiol. Biochem.">
        <title>Differential oxidative and antioxidative response of duckweed Lemna minor toward plant growth promoting/inhibiting bacteria.</title>
        <authorList>
            <person name="Ishizawa H."/>
            <person name="Kuroda M."/>
            <person name="Morikawa M."/>
            <person name="Ike M."/>
        </authorList>
    </citation>
    <scope>NUCLEOTIDE SEQUENCE [LARGE SCALE GENOMIC DNA]</scope>
    <source>
        <strain evidence="4">M6</strain>
    </source>
</reference>
<dbReference type="OrthoDB" id="9787373at2"/>
<comment type="subcellular location">
    <subcellularLocation>
        <location evidence="1">Cell envelope</location>
    </subcellularLocation>
</comment>
<dbReference type="Pfam" id="PF07940">
    <property type="entry name" value="Hepar_II_III_C"/>
    <property type="match status" value="1"/>
</dbReference>
<dbReference type="EMBL" id="AP018827">
    <property type="protein sequence ID" value="BBF81270.1"/>
    <property type="molecule type" value="Genomic_DNA"/>
</dbReference>
<reference evidence="4" key="1">
    <citation type="journal article" date="2017" name="Biotechnol. Biofuels">
        <title>Evaluation of environmental bacterial communities as a factor affecting the growth of duckweed Lemna minor.</title>
        <authorList>
            <person name="Ishizawa H."/>
            <person name="Kuroda M."/>
            <person name="Morikawa M."/>
            <person name="Ike M."/>
        </authorList>
    </citation>
    <scope>NUCLEOTIDE SEQUENCE [LARGE SCALE GENOMIC DNA]</scope>
    <source>
        <strain evidence="4">M6</strain>
    </source>
</reference>
<name>A0A3G9G1U4_9CAUL</name>
<accession>A0A3G9G1U4</accession>
<feature type="domain" description="Heparinase II/III-like C-terminal" evidence="2">
    <location>
        <begin position="326"/>
        <end position="570"/>
    </location>
</feature>